<dbReference type="InterPro" id="IPR006675">
    <property type="entry name" value="HDIG_dom"/>
</dbReference>
<evidence type="ECO:0000313" key="3">
    <source>
        <dbReference type="Proteomes" id="UP000269883"/>
    </source>
</evidence>
<dbReference type="GO" id="GO:0016787">
    <property type="term" value="F:hydrolase activity"/>
    <property type="evidence" value="ECO:0007669"/>
    <property type="project" value="UniProtKB-KW"/>
</dbReference>
<dbReference type="KEGG" id="dfl:DFE_1874"/>
<proteinExistence type="predicted"/>
<dbReference type="PANTHER" id="PTHR43155">
    <property type="entry name" value="CYCLIC DI-GMP PHOSPHODIESTERASE PA4108-RELATED"/>
    <property type="match status" value="1"/>
</dbReference>
<dbReference type="EMBL" id="AP017378">
    <property type="protein sequence ID" value="BBD08600.1"/>
    <property type="molecule type" value="Genomic_DNA"/>
</dbReference>
<dbReference type="PROSITE" id="PS51832">
    <property type="entry name" value="HD_GYP"/>
    <property type="match status" value="1"/>
</dbReference>
<dbReference type="InterPro" id="IPR037522">
    <property type="entry name" value="HD_GYP_dom"/>
</dbReference>
<organism evidence="2 3">
    <name type="scientific">Desulfovibrio ferrophilus</name>
    <dbReference type="NCBI Taxonomy" id="241368"/>
    <lineage>
        <taxon>Bacteria</taxon>
        <taxon>Pseudomonadati</taxon>
        <taxon>Thermodesulfobacteriota</taxon>
        <taxon>Desulfovibrionia</taxon>
        <taxon>Desulfovibrionales</taxon>
        <taxon>Desulfovibrionaceae</taxon>
        <taxon>Desulfovibrio</taxon>
    </lineage>
</organism>
<gene>
    <name evidence="2" type="ORF">DFE_1874</name>
</gene>
<dbReference type="RefSeq" id="WP_126378824.1">
    <property type="nucleotide sequence ID" value="NZ_AP017378.1"/>
</dbReference>
<dbReference type="Pfam" id="PF13487">
    <property type="entry name" value="HD_5"/>
    <property type="match status" value="1"/>
</dbReference>
<dbReference type="SUPFAM" id="SSF109604">
    <property type="entry name" value="HD-domain/PDEase-like"/>
    <property type="match status" value="1"/>
</dbReference>
<dbReference type="CDD" id="cd00077">
    <property type="entry name" value="HDc"/>
    <property type="match status" value="1"/>
</dbReference>
<dbReference type="PANTHER" id="PTHR43155:SF2">
    <property type="entry name" value="CYCLIC DI-GMP PHOSPHODIESTERASE PA4108"/>
    <property type="match status" value="1"/>
</dbReference>
<evidence type="ECO:0000313" key="2">
    <source>
        <dbReference type="EMBL" id="BBD08600.1"/>
    </source>
</evidence>
<dbReference type="SMART" id="SM00471">
    <property type="entry name" value="HDc"/>
    <property type="match status" value="1"/>
</dbReference>
<dbReference type="Proteomes" id="UP000269883">
    <property type="component" value="Chromosome"/>
</dbReference>
<dbReference type="InterPro" id="IPR003607">
    <property type="entry name" value="HD/PDEase_dom"/>
</dbReference>
<dbReference type="OrthoDB" id="9776628at2"/>
<dbReference type="NCBIfam" id="TIGR00277">
    <property type="entry name" value="HDIG"/>
    <property type="match status" value="1"/>
</dbReference>
<protein>
    <submittedName>
        <fullName evidence="2">Metal dependent phosphohydrolase</fullName>
    </submittedName>
</protein>
<keyword evidence="2" id="KW-0378">Hydrolase</keyword>
<reference evidence="2 3" key="1">
    <citation type="journal article" date="2018" name="Sci. Adv.">
        <title>Multi-heme cytochromes provide a pathway for survival in energy-limited environments.</title>
        <authorList>
            <person name="Deng X."/>
            <person name="Dohmae N."/>
            <person name="Nealson K.H."/>
            <person name="Hashimoto K."/>
            <person name="Okamoto A."/>
        </authorList>
    </citation>
    <scope>NUCLEOTIDE SEQUENCE [LARGE SCALE GENOMIC DNA]</scope>
    <source>
        <strain evidence="2 3">IS5</strain>
    </source>
</reference>
<sequence>MHNENAAQLQESYISISPLMLVPGKCGRFNVHLLQGREFVLYTKADEQFTQAHRNKLCDHGVCEVYIQKEHEVFYKEYVEDNLGHVLMDDNAAYEERARILHEASLAIVQEAFDRRLPEHIVRQRNFQRIVETVQETVRLLAQGQSFKAIAQFISHDYSTFSHCVHVFLYSSALLQTYDLDEETMVQAGIGAMLHDIGKSVIPSEILLKPGVLTNQERNIIETHTTQGLKLCRLFPLGQIATDCIQHHHEKLDGNGYPMNLRKEQISRPVRAVTIADIYDAMTTNRSYCKAMNPFQVLRIMRDEMYGELDINMFKRFVQVLSGADIV</sequence>
<dbReference type="Gene3D" id="1.10.3210.10">
    <property type="entry name" value="Hypothetical protein af1432"/>
    <property type="match status" value="1"/>
</dbReference>
<accession>A0A2Z6AZI0</accession>
<evidence type="ECO:0000259" key="1">
    <source>
        <dbReference type="PROSITE" id="PS51832"/>
    </source>
</evidence>
<keyword evidence="3" id="KW-1185">Reference proteome</keyword>
<feature type="domain" description="HD-GYP" evidence="1">
    <location>
        <begin position="138"/>
        <end position="327"/>
    </location>
</feature>
<name>A0A2Z6AZI0_9BACT</name>
<dbReference type="AlphaFoldDB" id="A0A2Z6AZI0"/>